<dbReference type="AlphaFoldDB" id="A0A4P6YWZ7"/>
<dbReference type="KEGG" id="wei:EQG49_13020"/>
<keyword evidence="3" id="KW-1185">Reference proteome</keyword>
<evidence type="ECO:0000256" key="1">
    <source>
        <dbReference type="SAM" id="SignalP"/>
    </source>
</evidence>
<dbReference type="EMBL" id="CP037940">
    <property type="protein sequence ID" value="QBO37317.1"/>
    <property type="molecule type" value="Genomic_DNA"/>
</dbReference>
<evidence type="ECO:0000313" key="3">
    <source>
        <dbReference type="Proteomes" id="UP000292886"/>
    </source>
</evidence>
<evidence type="ECO:0000313" key="2">
    <source>
        <dbReference type="EMBL" id="QBO37317.1"/>
    </source>
</evidence>
<gene>
    <name evidence="2" type="ORF">EQG49_13020</name>
</gene>
<protein>
    <submittedName>
        <fullName evidence="2">Uncharacterized protein</fullName>
    </submittedName>
</protein>
<sequence>MKQQAIKKIVIAATAILTLGATISSVSASTIASTGTSSKTATAKGWSFGVKAQPRITEMSKYVQVLAHQIKRYNQVAPKMWPNNKEINQYALLNDVEDHRAWLITPTGQVTQLTRQQLLAFKLPFLDTNIPAAVAAQIPAKELAMMKNMPLKQSGYWSQFKMKYAGKHISGGYFNVSNKELKNTNNYKRYPHLGTYDVFITYAHEMFHSITQANWKTPKHQVNVQGSERMKDTKARAKTLQLVDQLRQAVVDGKKSSLLAALATYKDYKKEFPSDYKAGFMYNRAEGTAYYYELHTSLMSAYPNKIHNSKDVTRALKTILKQYRLDYLDTGAVAGSYNIGAFAGILLDQQAKQQHISPNIWKEYMGKHAHTNPIDYLAKHTHAKLPKPKKTMSVKQYKALQKKIYAYKHLKG</sequence>
<accession>A0A4P6YWZ7</accession>
<proteinExistence type="predicted"/>
<feature type="chain" id="PRO_5020393414" evidence="1">
    <location>
        <begin position="29"/>
        <end position="412"/>
    </location>
</feature>
<organism evidence="2 3">
    <name type="scientific">Periweissella cryptocerci</name>
    <dbReference type="NCBI Taxonomy" id="2506420"/>
    <lineage>
        <taxon>Bacteria</taxon>
        <taxon>Bacillati</taxon>
        <taxon>Bacillota</taxon>
        <taxon>Bacilli</taxon>
        <taxon>Lactobacillales</taxon>
        <taxon>Lactobacillaceae</taxon>
        <taxon>Periweissella</taxon>
    </lineage>
</organism>
<dbReference type="OrthoDB" id="2147710at2"/>
<keyword evidence="1" id="KW-0732">Signal</keyword>
<feature type="signal peptide" evidence="1">
    <location>
        <begin position="1"/>
        <end position="28"/>
    </location>
</feature>
<dbReference type="RefSeq" id="WP_133364394.1">
    <property type="nucleotide sequence ID" value="NZ_CP037940.1"/>
</dbReference>
<dbReference type="Proteomes" id="UP000292886">
    <property type="component" value="Chromosome"/>
</dbReference>
<name>A0A4P6YWZ7_9LACO</name>
<reference evidence="3" key="1">
    <citation type="submission" date="2019-03" db="EMBL/GenBank/DDBJ databases">
        <title>Weissella sp. 26KH-42 Genome sequencing.</title>
        <authorList>
            <person name="Heo J."/>
            <person name="Kim S.-J."/>
            <person name="Kim J.-S."/>
            <person name="Hong S.-B."/>
            <person name="Kwon S.-W."/>
        </authorList>
    </citation>
    <scope>NUCLEOTIDE SEQUENCE [LARGE SCALE GENOMIC DNA]</scope>
    <source>
        <strain evidence="3">26KH-42</strain>
    </source>
</reference>